<gene>
    <name evidence="2" type="ORF">RHS04_00212</name>
</gene>
<evidence type="ECO:0000256" key="1">
    <source>
        <dbReference type="SAM" id="MobiDB-lite"/>
    </source>
</evidence>
<feature type="compositionally biased region" description="Low complexity" evidence="1">
    <location>
        <begin position="27"/>
        <end position="42"/>
    </location>
</feature>
<dbReference type="AlphaFoldDB" id="A0A8H7HF53"/>
<dbReference type="InterPro" id="IPR011990">
    <property type="entry name" value="TPR-like_helical_dom_sf"/>
</dbReference>
<comment type="caution">
    <text evidence="2">The sequence shown here is derived from an EMBL/GenBank/DDBJ whole genome shotgun (WGS) entry which is preliminary data.</text>
</comment>
<evidence type="ECO:0000313" key="3">
    <source>
        <dbReference type="Proteomes" id="UP000650582"/>
    </source>
</evidence>
<proteinExistence type="predicted"/>
<dbReference type="Gene3D" id="1.25.40.10">
    <property type="entry name" value="Tetratricopeptide repeat domain"/>
    <property type="match status" value="1"/>
</dbReference>
<dbReference type="SUPFAM" id="SSF48452">
    <property type="entry name" value="TPR-like"/>
    <property type="match status" value="1"/>
</dbReference>
<name>A0A8H7HF53_9AGAM</name>
<organism evidence="2 3">
    <name type="scientific">Rhizoctonia solani</name>
    <dbReference type="NCBI Taxonomy" id="456999"/>
    <lineage>
        <taxon>Eukaryota</taxon>
        <taxon>Fungi</taxon>
        <taxon>Dikarya</taxon>
        <taxon>Basidiomycota</taxon>
        <taxon>Agaricomycotina</taxon>
        <taxon>Agaricomycetes</taxon>
        <taxon>Cantharellales</taxon>
        <taxon>Ceratobasidiaceae</taxon>
        <taxon>Rhizoctonia</taxon>
    </lineage>
</organism>
<protein>
    <submittedName>
        <fullName evidence="2">Uncharacterized protein</fullName>
    </submittedName>
</protein>
<feature type="region of interest" description="Disordered" evidence="1">
    <location>
        <begin position="1"/>
        <end position="42"/>
    </location>
</feature>
<dbReference type="Proteomes" id="UP000650582">
    <property type="component" value="Unassembled WGS sequence"/>
</dbReference>
<accession>A0A8H7HF53</accession>
<dbReference type="EMBL" id="JACYCC010000010">
    <property type="protein sequence ID" value="KAF8686284.1"/>
    <property type="molecule type" value="Genomic_DNA"/>
</dbReference>
<evidence type="ECO:0000313" key="2">
    <source>
        <dbReference type="EMBL" id="KAF8686284.1"/>
    </source>
</evidence>
<reference evidence="2" key="1">
    <citation type="submission" date="2020-09" db="EMBL/GenBank/DDBJ databases">
        <title>Comparative genome analyses of four rice-infecting Rhizoctonia solani isolates reveal extensive enrichment of homogalacturonan modification genes.</title>
        <authorList>
            <person name="Lee D.-Y."/>
            <person name="Jeon J."/>
            <person name="Kim K.-T."/>
            <person name="Cheong K."/>
            <person name="Song H."/>
            <person name="Choi G."/>
            <person name="Ko J."/>
            <person name="Opiyo S.O."/>
            <person name="Zuo S."/>
            <person name="Madhav S."/>
            <person name="Lee Y.-H."/>
            <person name="Wang G.-L."/>
        </authorList>
    </citation>
    <scope>NUCLEOTIDE SEQUENCE</scope>
    <source>
        <strain evidence="2">AG1-IA YN-7</strain>
    </source>
</reference>
<sequence length="364" mass="40274">MNLSTRNRVRRSWRGPPLNINTRRSTSLPPMASSSRAAAGGPPQSLTIVYTDALTAAVQRFSQHFASATPSRQVWLAKGLRTRRNRWIWAEIDPESFLNAIQDNAVEIRLCDNEQDGYDSDESDCLSVIMSEEESVQTNMTSLLQTDDGFKSSQSSMSNLSCLQTQTPSPAAIAQSLIDEAVHIYHSTTDYPTAISKLEHAASVIPPGHPDLKAQCYLHLGQLAQASYNFPSAEMDALPAQTQAQIKANRRLSTISTLGGLSPASTSLSTARSHFRHAHKLFTESKNRAGQLRCKQAVASIALDEQDWDSARSQILYILDAGKREGVEIDEVWCWSALALVSLKQEEPEEVDNYWNKAWRAGAR</sequence>